<evidence type="ECO:0000313" key="7">
    <source>
        <dbReference type="Proteomes" id="UP000011087"/>
    </source>
</evidence>
<organism evidence="5">
    <name type="scientific">Guillardia theta (strain CCMP2712)</name>
    <name type="common">Cryptophyte</name>
    <dbReference type="NCBI Taxonomy" id="905079"/>
    <lineage>
        <taxon>Eukaryota</taxon>
        <taxon>Cryptophyceae</taxon>
        <taxon>Pyrenomonadales</taxon>
        <taxon>Geminigeraceae</taxon>
        <taxon>Guillardia</taxon>
    </lineage>
</organism>
<dbReference type="InterPro" id="IPR007657">
    <property type="entry name" value="Glycosyltransferase_61"/>
</dbReference>
<reference evidence="5 7" key="1">
    <citation type="journal article" date="2012" name="Nature">
        <title>Algal genomes reveal evolutionary mosaicism and the fate of nucleomorphs.</title>
        <authorList>
            <consortium name="DOE Joint Genome Institute"/>
            <person name="Curtis B.A."/>
            <person name="Tanifuji G."/>
            <person name="Burki F."/>
            <person name="Gruber A."/>
            <person name="Irimia M."/>
            <person name="Maruyama S."/>
            <person name="Arias M.C."/>
            <person name="Ball S.G."/>
            <person name="Gile G.H."/>
            <person name="Hirakawa Y."/>
            <person name="Hopkins J.F."/>
            <person name="Kuo A."/>
            <person name="Rensing S.A."/>
            <person name="Schmutz J."/>
            <person name="Symeonidi A."/>
            <person name="Elias M."/>
            <person name="Eveleigh R.J."/>
            <person name="Herman E.K."/>
            <person name="Klute M.J."/>
            <person name="Nakayama T."/>
            <person name="Obornik M."/>
            <person name="Reyes-Prieto A."/>
            <person name="Armbrust E.V."/>
            <person name="Aves S.J."/>
            <person name="Beiko R.G."/>
            <person name="Coutinho P."/>
            <person name="Dacks J.B."/>
            <person name="Durnford D.G."/>
            <person name="Fast N.M."/>
            <person name="Green B.R."/>
            <person name="Grisdale C.J."/>
            <person name="Hempel F."/>
            <person name="Henrissat B."/>
            <person name="Hoppner M.P."/>
            <person name="Ishida K."/>
            <person name="Kim E."/>
            <person name="Koreny L."/>
            <person name="Kroth P.G."/>
            <person name="Liu Y."/>
            <person name="Malik S.B."/>
            <person name="Maier U.G."/>
            <person name="McRose D."/>
            <person name="Mock T."/>
            <person name="Neilson J.A."/>
            <person name="Onodera N.T."/>
            <person name="Poole A.M."/>
            <person name="Pritham E.J."/>
            <person name="Richards T.A."/>
            <person name="Rocap G."/>
            <person name="Roy S.W."/>
            <person name="Sarai C."/>
            <person name="Schaack S."/>
            <person name="Shirato S."/>
            <person name="Slamovits C.H."/>
            <person name="Spencer D.F."/>
            <person name="Suzuki S."/>
            <person name="Worden A.Z."/>
            <person name="Zauner S."/>
            <person name="Barry K."/>
            <person name="Bell C."/>
            <person name="Bharti A.K."/>
            <person name="Crow J.A."/>
            <person name="Grimwood J."/>
            <person name="Kramer R."/>
            <person name="Lindquist E."/>
            <person name="Lucas S."/>
            <person name="Salamov A."/>
            <person name="McFadden G.I."/>
            <person name="Lane C.E."/>
            <person name="Keeling P.J."/>
            <person name="Gray M.W."/>
            <person name="Grigoriev I.V."/>
            <person name="Archibald J.M."/>
        </authorList>
    </citation>
    <scope>NUCLEOTIDE SEQUENCE</scope>
    <source>
        <strain evidence="5 7">CCMP2712</strain>
    </source>
</reference>
<reference evidence="6" key="3">
    <citation type="submission" date="2016-03" db="UniProtKB">
        <authorList>
            <consortium name="EnsemblProtists"/>
        </authorList>
    </citation>
    <scope>IDENTIFICATION</scope>
</reference>
<dbReference type="EMBL" id="JH993007">
    <property type="protein sequence ID" value="EKX43942.1"/>
    <property type="molecule type" value="Genomic_DNA"/>
</dbReference>
<keyword evidence="3" id="KW-0325">Glycoprotein</keyword>
<accession>L1J6J7</accession>
<dbReference type="PaxDb" id="55529-EKX43942"/>
<dbReference type="GeneID" id="17300712"/>
<reference evidence="7" key="2">
    <citation type="submission" date="2012-11" db="EMBL/GenBank/DDBJ databases">
        <authorList>
            <person name="Kuo A."/>
            <person name="Curtis B.A."/>
            <person name="Tanifuji G."/>
            <person name="Burki F."/>
            <person name="Gruber A."/>
            <person name="Irimia M."/>
            <person name="Maruyama S."/>
            <person name="Arias M.C."/>
            <person name="Ball S.G."/>
            <person name="Gile G.H."/>
            <person name="Hirakawa Y."/>
            <person name="Hopkins J.F."/>
            <person name="Rensing S.A."/>
            <person name="Schmutz J."/>
            <person name="Symeonidi A."/>
            <person name="Elias M."/>
            <person name="Eveleigh R.J."/>
            <person name="Herman E.K."/>
            <person name="Klute M.J."/>
            <person name="Nakayama T."/>
            <person name="Obornik M."/>
            <person name="Reyes-Prieto A."/>
            <person name="Armbrust E.V."/>
            <person name="Aves S.J."/>
            <person name="Beiko R.G."/>
            <person name="Coutinho P."/>
            <person name="Dacks J.B."/>
            <person name="Durnford D.G."/>
            <person name="Fast N.M."/>
            <person name="Green B.R."/>
            <person name="Grisdale C."/>
            <person name="Hempe F."/>
            <person name="Henrissat B."/>
            <person name="Hoppner M.P."/>
            <person name="Ishida K.-I."/>
            <person name="Kim E."/>
            <person name="Koreny L."/>
            <person name="Kroth P.G."/>
            <person name="Liu Y."/>
            <person name="Malik S.-B."/>
            <person name="Maier U.G."/>
            <person name="McRose D."/>
            <person name="Mock T."/>
            <person name="Neilson J.A."/>
            <person name="Onodera N.T."/>
            <person name="Poole A.M."/>
            <person name="Pritham E.J."/>
            <person name="Richards T.A."/>
            <person name="Rocap G."/>
            <person name="Roy S.W."/>
            <person name="Sarai C."/>
            <person name="Schaack S."/>
            <person name="Shirato S."/>
            <person name="Slamovits C.H."/>
            <person name="Spencer D.F."/>
            <person name="Suzuki S."/>
            <person name="Worden A.Z."/>
            <person name="Zauner S."/>
            <person name="Barry K."/>
            <person name="Bell C."/>
            <person name="Bharti A.K."/>
            <person name="Crow J.A."/>
            <person name="Grimwood J."/>
            <person name="Kramer R."/>
            <person name="Lindquist E."/>
            <person name="Lucas S."/>
            <person name="Salamov A."/>
            <person name="McFadden G.I."/>
            <person name="Lane C.E."/>
            <person name="Keeling P.J."/>
            <person name="Gray M.W."/>
            <person name="Grigoriev I.V."/>
            <person name="Archibald J.M."/>
        </authorList>
    </citation>
    <scope>NUCLEOTIDE SEQUENCE</scope>
    <source>
        <strain evidence="7">CCMP2712</strain>
    </source>
</reference>
<evidence type="ECO:0000313" key="5">
    <source>
        <dbReference type="EMBL" id="EKX43942.1"/>
    </source>
</evidence>
<keyword evidence="7" id="KW-1185">Reference proteome</keyword>
<dbReference type="HOGENOM" id="CLU_805228_0_0_1"/>
<feature type="domain" description="Glycosyltransferase 61 catalytic" evidence="4">
    <location>
        <begin position="96"/>
        <end position="278"/>
    </location>
</feature>
<sequence>MSAHRSYYHDIAESYKAGDFATAAKLFSAYPEGNDPLPSLAILSDAIVQPDGNAQNGSYFIITKGCSSLSGSPTKSKPSHVYDKVATISHYWGEGYYHFFGENLVRLPMAIEYLSSIREKSYMVHVKTKNQFTQSALALLGISSSRLVDGLVGAKTLYIPEPTPCGTPSAPALRLMRMSLLRAALGGQDPEQAERRESNNKCVVMVVQRRKASRSISNHEELVKALREGLEGCEVRVHDGKGEVREQLMQFRQAKIVVGPHGAGLSNMIACRVGTVVVEFLPAEKHVNVCYMAMALKLMLRYIGITPEGATQWGPMTVNVSLAMEMLRKHWKTVPGMLQGRGGGR</sequence>
<dbReference type="OrthoDB" id="2102136at2759"/>
<evidence type="ECO:0000259" key="4">
    <source>
        <dbReference type="Pfam" id="PF04577"/>
    </source>
</evidence>
<evidence type="ECO:0000313" key="6">
    <source>
        <dbReference type="EnsemblProtists" id="EKX43942"/>
    </source>
</evidence>
<dbReference type="Proteomes" id="UP000011087">
    <property type="component" value="Unassembled WGS sequence"/>
</dbReference>
<name>L1J6J7_GUITC</name>
<dbReference type="PANTHER" id="PTHR20961">
    <property type="entry name" value="GLYCOSYLTRANSFERASE"/>
    <property type="match status" value="1"/>
</dbReference>
<keyword evidence="2" id="KW-0808">Transferase</keyword>
<dbReference type="RefSeq" id="XP_005830922.1">
    <property type="nucleotide sequence ID" value="XM_005830865.1"/>
</dbReference>
<dbReference type="KEGG" id="gtt:GUITHDRAFT_72693"/>
<dbReference type="AlphaFoldDB" id="L1J6J7"/>
<keyword evidence="1" id="KW-0328">Glycosyltransferase</keyword>
<dbReference type="eggNOG" id="ENOG502S8GN">
    <property type="taxonomic scope" value="Eukaryota"/>
</dbReference>
<protein>
    <recommendedName>
        <fullName evidence="4">Glycosyltransferase 61 catalytic domain-containing protein</fullName>
    </recommendedName>
</protein>
<dbReference type="Pfam" id="PF04577">
    <property type="entry name" value="Glyco_transf_61"/>
    <property type="match status" value="1"/>
</dbReference>
<evidence type="ECO:0000256" key="2">
    <source>
        <dbReference type="ARBA" id="ARBA00022679"/>
    </source>
</evidence>
<dbReference type="EnsemblProtists" id="EKX43942">
    <property type="protein sequence ID" value="EKX43942"/>
    <property type="gene ID" value="GUITHDRAFT_72693"/>
</dbReference>
<dbReference type="InterPro" id="IPR049625">
    <property type="entry name" value="Glyco_transf_61_cat"/>
</dbReference>
<proteinExistence type="predicted"/>
<dbReference type="OMA" id="QRTSHIL"/>
<evidence type="ECO:0000256" key="1">
    <source>
        <dbReference type="ARBA" id="ARBA00022676"/>
    </source>
</evidence>
<gene>
    <name evidence="5" type="ORF">GUITHDRAFT_72693</name>
</gene>
<dbReference type="GO" id="GO:0016757">
    <property type="term" value="F:glycosyltransferase activity"/>
    <property type="evidence" value="ECO:0007669"/>
    <property type="project" value="UniProtKB-KW"/>
</dbReference>
<evidence type="ECO:0000256" key="3">
    <source>
        <dbReference type="ARBA" id="ARBA00023180"/>
    </source>
</evidence>